<dbReference type="AlphaFoldDB" id="A0A8S4QVZ2"/>
<evidence type="ECO:0000313" key="2">
    <source>
        <dbReference type="Proteomes" id="UP000838756"/>
    </source>
</evidence>
<organism evidence="1 2">
    <name type="scientific">Pararge aegeria aegeria</name>
    <dbReference type="NCBI Taxonomy" id="348720"/>
    <lineage>
        <taxon>Eukaryota</taxon>
        <taxon>Metazoa</taxon>
        <taxon>Ecdysozoa</taxon>
        <taxon>Arthropoda</taxon>
        <taxon>Hexapoda</taxon>
        <taxon>Insecta</taxon>
        <taxon>Pterygota</taxon>
        <taxon>Neoptera</taxon>
        <taxon>Endopterygota</taxon>
        <taxon>Lepidoptera</taxon>
        <taxon>Glossata</taxon>
        <taxon>Ditrysia</taxon>
        <taxon>Papilionoidea</taxon>
        <taxon>Nymphalidae</taxon>
        <taxon>Satyrinae</taxon>
        <taxon>Satyrini</taxon>
        <taxon>Parargina</taxon>
        <taxon>Pararge</taxon>
    </lineage>
</organism>
<accession>A0A8S4QVZ2</accession>
<comment type="caution">
    <text evidence="1">The sequence shown here is derived from an EMBL/GenBank/DDBJ whole genome shotgun (WGS) entry which is preliminary data.</text>
</comment>
<keyword evidence="2" id="KW-1185">Reference proteome</keyword>
<gene>
    <name evidence="1" type="primary">jg22869</name>
    <name evidence="1" type="ORF">PAEG_LOCUS6682</name>
</gene>
<protein>
    <submittedName>
        <fullName evidence="1">Jg22869 protein</fullName>
    </submittedName>
</protein>
<dbReference type="Proteomes" id="UP000838756">
    <property type="component" value="Unassembled WGS sequence"/>
</dbReference>
<name>A0A8S4QVZ2_9NEOP</name>
<dbReference type="EMBL" id="CAKXAJ010020305">
    <property type="protein sequence ID" value="CAH2221169.1"/>
    <property type="molecule type" value="Genomic_DNA"/>
</dbReference>
<sequence length="115" mass="12860">MSYTTKHVLPNFSEDLMNIFGDHGHHTDNSESQGIWDNDRMHTYHPTNTINAKVCEYGALVTSSNSPPLPEYHQQPIMLNEAIGADKSGVQISRLVENEGKIGKRAPLTALHTYK</sequence>
<reference evidence="1" key="1">
    <citation type="submission" date="2022-03" db="EMBL/GenBank/DDBJ databases">
        <authorList>
            <person name="Lindestad O."/>
        </authorList>
    </citation>
    <scope>NUCLEOTIDE SEQUENCE</scope>
</reference>
<proteinExistence type="predicted"/>
<evidence type="ECO:0000313" key="1">
    <source>
        <dbReference type="EMBL" id="CAH2221169.1"/>
    </source>
</evidence>